<keyword evidence="2" id="KW-1185">Reference proteome</keyword>
<accession>A0ACB0Y123</accession>
<comment type="caution">
    <text evidence="1">The sequence shown here is derived from an EMBL/GenBank/DDBJ whole genome shotgun (WGS) entry which is preliminary data.</text>
</comment>
<evidence type="ECO:0000313" key="2">
    <source>
        <dbReference type="Proteomes" id="UP001497535"/>
    </source>
</evidence>
<gene>
    <name evidence="1" type="ORF">MENTE1834_LOCUS6365</name>
</gene>
<dbReference type="EMBL" id="CAVMJV010000004">
    <property type="protein sequence ID" value="CAK5027334.1"/>
    <property type="molecule type" value="Genomic_DNA"/>
</dbReference>
<organism evidence="1 2">
    <name type="scientific">Meloidogyne enterolobii</name>
    <name type="common">Root-knot nematode worm</name>
    <name type="synonym">Meloidogyne mayaguensis</name>
    <dbReference type="NCBI Taxonomy" id="390850"/>
    <lineage>
        <taxon>Eukaryota</taxon>
        <taxon>Metazoa</taxon>
        <taxon>Ecdysozoa</taxon>
        <taxon>Nematoda</taxon>
        <taxon>Chromadorea</taxon>
        <taxon>Rhabditida</taxon>
        <taxon>Tylenchina</taxon>
        <taxon>Tylenchomorpha</taxon>
        <taxon>Tylenchoidea</taxon>
        <taxon>Meloidogynidae</taxon>
        <taxon>Meloidogyninae</taxon>
        <taxon>Meloidogyne</taxon>
    </lineage>
</organism>
<proteinExistence type="predicted"/>
<evidence type="ECO:0000313" key="1">
    <source>
        <dbReference type="EMBL" id="CAK5027334.1"/>
    </source>
</evidence>
<sequence>MRKCFMQAEAIVIASRRTSKPLETSKNSVLKAMSAAMRISTSLIQYAASCSFKLKGSFLCWSNHLSN</sequence>
<protein>
    <submittedName>
        <fullName evidence="1">Uncharacterized protein</fullName>
    </submittedName>
</protein>
<name>A0ACB0Y123_MELEN</name>
<reference evidence="1" key="1">
    <citation type="submission" date="2023-11" db="EMBL/GenBank/DDBJ databases">
        <authorList>
            <person name="Poullet M."/>
        </authorList>
    </citation>
    <scope>NUCLEOTIDE SEQUENCE</scope>
    <source>
        <strain evidence="1">E1834</strain>
    </source>
</reference>
<dbReference type="Proteomes" id="UP001497535">
    <property type="component" value="Unassembled WGS sequence"/>
</dbReference>